<evidence type="ECO:0000313" key="2">
    <source>
        <dbReference type="EMBL" id="MCH90071.1"/>
    </source>
</evidence>
<dbReference type="PANTHER" id="PTHR36617:SF16">
    <property type="entry name" value="OS04G0516500 PROTEIN"/>
    <property type="match status" value="1"/>
</dbReference>
<name>A0A392MRK2_9FABA</name>
<keyword evidence="2" id="KW-0548">Nucleotidyltransferase</keyword>
<reference evidence="2 3" key="1">
    <citation type="journal article" date="2018" name="Front. Plant Sci.">
        <title>Red Clover (Trifolium pratense) and Zigzag Clover (T. medium) - A Picture of Genomic Similarities and Differences.</title>
        <authorList>
            <person name="Dluhosova J."/>
            <person name="Istvanek J."/>
            <person name="Nedelnik J."/>
            <person name="Repkova J."/>
        </authorList>
    </citation>
    <scope>NUCLEOTIDE SEQUENCE [LARGE SCALE GENOMIC DNA]</scope>
    <source>
        <strain evidence="3">cv. 10/8</strain>
        <tissue evidence="2">Leaf</tissue>
    </source>
</reference>
<accession>A0A392MRK2</accession>
<dbReference type="GO" id="GO:0003964">
    <property type="term" value="F:RNA-directed DNA polymerase activity"/>
    <property type="evidence" value="ECO:0007669"/>
    <property type="project" value="UniProtKB-KW"/>
</dbReference>
<comment type="caution">
    <text evidence="2">The sequence shown here is derived from an EMBL/GenBank/DDBJ whole genome shotgun (WGS) entry which is preliminary data.</text>
</comment>
<dbReference type="Pfam" id="PF13966">
    <property type="entry name" value="zf-RVT"/>
    <property type="match status" value="1"/>
</dbReference>
<evidence type="ECO:0000259" key="1">
    <source>
        <dbReference type="Pfam" id="PF13966"/>
    </source>
</evidence>
<dbReference type="AlphaFoldDB" id="A0A392MRK2"/>
<dbReference type="Proteomes" id="UP000265520">
    <property type="component" value="Unassembled WGS sequence"/>
</dbReference>
<gene>
    <name evidence="2" type="ORF">A2U01_0010978</name>
</gene>
<feature type="domain" description="Reverse transcriptase zinc-binding" evidence="1">
    <location>
        <begin position="247"/>
        <end position="342"/>
    </location>
</feature>
<proteinExistence type="predicted"/>
<organism evidence="2 3">
    <name type="scientific">Trifolium medium</name>
    <dbReference type="NCBI Taxonomy" id="97028"/>
    <lineage>
        <taxon>Eukaryota</taxon>
        <taxon>Viridiplantae</taxon>
        <taxon>Streptophyta</taxon>
        <taxon>Embryophyta</taxon>
        <taxon>Tracheophyta</taxon>
        <taxon>Spermatophyta</taxon>
        <taxon>Magnoliopsida</taxon>
        <taxon>eudicotyledons</taxon>
        <taxon>Gunneridae</taxon>
        <taxon>Pentapetalae</taxon>
        <taxon>rosids</taxon>
        <taxon>fabids</taxon>
        <taxon>Fabales</taxon>
        <taxon>Fabaceae</taxon>
        <taxon>Papilionoideae</taxon>
        <taxon>50 kb inversion clade</taxon>
        <taxon>NPAAA clade</taxon>
        <taxon>Hologalegina</taxon>
        <taxon>IRL clade</taxon>
        <taxon>Trifolieae</taxon>
        <taxon>Trifolium</taxon>
    </lineage>
</organism>
<keyword evidence="2" id="KW-0808">Transferase</keyword>
<dbReference type="PANTHER" id="PTHR36617">
    <property type="entry name" value="PROTEIN, PUTATIVE-RELATED"/>
    <property type="match status" value="1"/>
</dbReference>
<sequence>PVGANPRRAATWEPLLASLRKRLGMWSNKYCGRKFAEYNESFFGGGRRERKKISWIKWDIVCLPKKKGGLDVRDVRVVNISLLAKWHWQLLFDDEAVWKEVLKSKYGTRVVGRPELGEECKPWFASLWWKDICSIGCNLNHNWFSQCVIKILGNGMCTSFWWDTWAGEISLKDRFPRLFSISTQKDSSVAELRCPNSGLQVWSFVWRRGLFEWEQASLNELMESINMVSFSDADDRWGRRPEKGAAFTVKSTYRNVYSLSAPAFEVEPWHASIFNAIWKSPAPSKVSGFVWQLLHSRVPTRNNLVTRRILDVGGDSSYALCGEEMETELHLFLYCEIALLVWMEIFSWLDVPFCLPHNLFSIFNCLLGAGDYKIRYGMIMICNSVVWTLWRCRNSILFDNGRGTVADLVEAIKVSTWKWWMSRATTSHCLLYEWCVEPRLCLLR</sequence>
<keyword evidence="2" id="KW-0695">RNA-directed DNA polymerase</keyword>
<feature type="non-terminal residue" evidence="2">
    <location>
        <position position="1"/>
    </location>
</feature>
<dbReference type="EMBL" id="LXQA010017525">
    <property type="protein sequence ID" value="MCH90071.1"/>
    <property type="molecule type" value="Genomic_DNA"/>
</dbReference>
<keyword evidence="3" id="KW-1185">Reference proteome</keyword>
<dbReference type="InterPro" id="IPR026960">
    <property type="entry name" value="RVT-Znf"/>
</dbReference>
<protein>
    <submittedName>
        <fullName evidence="2">Putative non-LTR retroelement reverse transcriptase</fullName>
    </submittedName>
</protein>
<evidence type="ECO:0000313" key="3">
    <source>
        <dbReference type="Proteomes" id="UP000265520"/>
    </source>
</evidence>